<dbReference type="GO" id="GO:0005886">
    <property type="term" value="C:plasma membrane"/>
    <property type="evidence" value="ECO:0007669"/>
    <property type="project" value="TreeGrafter"/>
</dbReference>
<feature type="binding site" evidence="7">
    <location>
        <position position="75"/>
    </location>
    <ligand>
        <name>substrate</name>
    </ligand>
</feature>
<reference evidence="11" key="1">
    <citation type="submission" date="2021-03" db="EMBL/GenBank/DDBJ databases">
        <title>novel species isolated from a fishpond in China.</title>
        <authorList>
            <person name="Lu H."/>
            <person name="Cai Z."/>
        </authorList>
    </citation>
    <scope>NUCLEOTIDE SEQUENCE</scope>
    <source>
        <strain evidence="11">JCM 30855</strain>
    </source>
</reference>
<evidence type="ECO:0000256" key="7">
    <source>
        <dbReference type="PIRSR" id="PIRSR000183-2"/>
    </source>
</evidence>
<dbReference type="PANTHER" id="PTHR42795">
    <property type="entry name" value="ALANINE DEHYDROGENASE"/>
    <property type="match status" value="1"/>
</dbReference>
<evidence type="ECO:0000256" key="2">
    <source>
        <dbReference type="ARBA" id="ARBA00012897"/>
    </source>
</evidence>
<dbReference type="SMART" id="SM01003">
    <property type="entry name" value="AlaDh_PNT_N"/>
    <property type="match status" value="1"/>
</dbReference>
<feature type="domain" description="Alanine dehydrogenase/pyridine nucleotide transhydrogenase NAD(H)-binding" evidence="9">
    <location>
        <begin position="149"/>
        <end position="297"/>
    </location>
</feature>
<evidence type="ECO:0000259" key="10">
    <source>
        <dbReference type="SMART" id="SM01003"/>
    </source>
</evidence>
<gene>
    <name evidence="11" type="primary">ald</name>
    <name evidence="11" type="ORF">J0A66_04460</name>
</gene>
<dbReference type="GO" id="GO:0042853">
    <property type="term" value="P:L-alanine catabolic process"/>
    <property type="evidence" value="ECO:0007669"/>
    <property type="project" value="InterPro"/>
</dbReference>
<keyword evidence="4 5" id="KW-0520">NAD</keyword>
<dbReference type="GO" id="GO:0000286">
    <property type="term" value="F:alanine dehydrogenase activity"/>
    <property type="evidence" value="ECO:0007669"/>
    <property type="project" value="UniProtKB-UniRule"/>
</dbReference>
<feature type="binding site" evidence="7">
    <location>
        <position position="15"/>
    </location>
    <ligand>
        <name>substrate</name>
    </ligand>
</feature>
<dbReference type="NCBIfam" id="TIGR00518">
    <property type="entry name" value="alaDH"/>
    <property type="match status" value="1"/>
</dbReference>
<dbReference type="InterPro" id="IPR007886">
    <property type="entry name" value="AlaDH/PNT_N"/>
</dbReference>
<dbReference type="EC" id="1.4.1.1" evidence="2 5"/>
<evidence type="ECO:0000256" key="4">
    <source>
        <dbReference type="ARBA" id="ARBA00023027"/>
    </source>
</evidence>
<comment type="caution">
    <text evidence="11">The sequence shown here is derived from an EMBL/GenBank/DDBJ whole genome shotgun (WGS) entry which is preliminary data.</text>
</comment>
<feature type="binding site" evidence="8">
    <location>
        <position position="220"/>
    </location>
    <ligand>
        <name>NAD(+)</name>
        <dbReference type="ChEBI" id="CHEBI:57540"/>
    </ligand>
</feature>
<feature type="binding site" evidence="8">
    <location>
        <begin position="239"/>
        <end position="240"/>
    </location>
    <ligand>
        <name>NAD(+)</name>
        <dbReference type="ChEBI" id="CHEBI:57540"/>
    </ligand>
</feature>
<dbReference type="Pfam" id="PF01262">
    <property type="entry name" value="AlaDh_PNT_C"/>
    <property type="match status" value="1"/>
</dbReference>
<dbReference type="Gene3D" id="3.40.50.720">
    <property type="entry name" value="NAD(P)-binding Rossmann-like Domain"/>
    <property type="match status" value="2"/>
</dbReference>
<dbReference type="Pfam" id="PF05222">
    <property type="entry name" value="AlaDh_PNT_N"/>
    <property type="match status" value="1"/>
</dbReference>
<dbReference type="SMART" id="SM01002">
    <property type="entry name" value="AlaDh_PNT_C"/>
    <property type="match status" value="1"/>
</dbReference>
<evidence type="ECO:0000256" key="5">
    <source>
        <dbReference type="PIRNR" id="PIRNR000183"/>
    </source>
</evidence>
<dbReference type="EMBL" id="JAFKCV010000002">
    <property type="protein sequence ID" value="MBN7824473.1"/>
    <property type="molecule type" value="Genomic_DNA"/>
</dbReference>
<dbReference type="FunFam" id="3.40.50.720:FF:000049">
    <property type="entry name" value="Alanine dehydrogenase"/>
    <property type="match status" value="1"/>
</dbReference>
<feature type="domain" description="Alanine dehydrogenase/pyridine nucleotide transhydrogenase N-terminal" evidence="10">
    <location>
        <begin position="4"/>
        <end position="137"/>
    </location>
</feature>
<accession>A0A939ILQ7</accession>
<dbReference type="GO" id="GO:0000166">
    <property type="term" value="F:nucleotide binding"/>
    <property type="evidence" value="ECO:0007669"/>
    <property type="project" value="UniProtKB-KW"/>
</dbReference>
<dbReference type="Proteomes" id="UP000664654">
    <property type="component" value="Unassembled WGS sequence"/>
</dbReference>
<evidence type="ECO:0000313" key="12">
    <source>
        <dbReference type="Proteomes" id="UP000664654"/>
    </source>
</evidence>
<keyword evidence="3 5" id="KW-0560">Oxidoreductase</keyword>
<sequence length="376" mass="39354">MLIGVPKEIKNHEYRVGLTPAAVKEFVTHGHQVIVQKDAGTSIGFTDDQYEAAGASISHDADSIFAKAEMIVKVKEPQPNECKMLSKGQTLYTYLHLAPDPTQTELLVASGATCIAYETVTDARNGLPLLAPMSEVAGRMSIQAGAHYLEKAHGGSGTLLGGVPGVAPGKVLIVGGGVVGTNAAKMALGLGADVTIVDRSLTRLRELDDIFRGQVKTVFSTVDAIEYYSAKADLVVGAVLIPGAAAPKLLTAEHIRSMKEGSVIVDVAIDQGGCFETARATTHQDPVYVVDGVVHYCVANMPGGVARTSTMALNNATLPFGLALANKGPKKAMLDDVHLLNGLNVHEGKVTYKAVVDALGEKLGLTYTDARTALGA</sequence>
<dbReference type="PIRSF" id="PIRSF000183">
    <property type="entry name" value="Alanine_dh"/>
    <property type="match status" value="1"/>
</dbReference>
<evidence type="ECO:0000313" key="11">
    <source>
        <dbReference type="EMBL" id="MBN7824473.1"/>
    </source>
</evidence>
<dbReference type="PROSITE" id="PS00837">
    <property type="entry name" value="ALADH_PNT_2"/>
    <property type="match status" value="1"/>
</dbReference>
<feature type="binding site" evidence="8">
    <location>
        <position position="279"/>
    </location>
    <ligand>
        <name>NAD(+)</name>
        <dbReference type="ChEBI" id="CHEBI:57540"/>
    </ligand>
</feature>
<keyword evidence="12" id="KW-1185">Reference proteome</keyword>
<evidence type="ECO:0000256" key="3">
    <source>
        <dbReference type="ARBA" id="ARBA00023002"/>
    </source>
</evidence>
<evidence type="ECO:0000256" key="1">
    <source>
        <dbReference type="ARBA" id="ARBA00005689"/>
    </source>
</evidence>
<dbReference type="CDD" id="cd05305">
    <property type="entry name" value="L-AlaDH"/>
    <property type="match status" value="1"/>
</dbReference>
<dbReference type="InterPro" id="IPR007698">
    <property type="entry name" value="AlaDH/PNT_NAD(H)-bd"/>
</dbReference>
<dbReference type="PANTHER" id="PTHR42795:SF1">
    <property type="entry name" value="ALANINE DEHYDROGENASE"/>
    <property type="match status" value="1"/>
</dbReference>
<keyword evidence="8" id="KW-0547">Nucleotide-binding</keyword>
<dbReference type="AlphaFoldDB" id="A0A939ILQ7"/>
<dbReference type="InterPro" id="IPR036291">
    <property type="entry name" value="NAD(P)-bd_dom_sf"/>
</dbReference>
<dbReference type="RefSeq" id="WP_206572585.1">
    <property type="nucleotide sequence ID" value="NZ_JAFKCV010000002.1"/>
</dbReference>
<feature type="binding site" evidence="8">
    <location>
        <position position="134"/>
    </location>
    <ligand>
        <name>NAD(+)</name>
        <dbReference type="ChEBI" id="CHEBI:57540"/>
    </ligand>
</feature>
<feature type="binding site" evidence="8">
    <location>
        <begin position="267"/>
        <end position="270"/>
    </location>
    <ligand>
        <name>NAD(+)</name>
        <dbReference type="ChEBI" id="CHEBI:57540"/>
    </ligand>
</feature>
<proteinExistence type="inferred from homology"/>
<evidence type="ECO:0000256" key="8">
    <source>
        <dbReference type="PIRSR" id="PIRSR000183-3"/>
    </source>
</evidence>
<dbReference type="SUPFAM" id="SSF52283">
    <property type="entry name" value="Formate/glycerate dehydrogenase catalytic domain-like"/>
    <property type="match status" value="1"/>
</dbReference>
<feature type="binding site" evidence="8">
    <location>
        <position position="203"/>
    </location>
    <ligand>
        <name>NAD(+)</name>
        <dbReference type="ChEBI" id="CHEBI:57540"/>
    </ligand>
</feature>
<dbReference type="InterPro" id="IPR008141">
    <property type="entry name" value="Ala_DH"/>
</dbReference>
<comment type="similarity">
    <text evidence="1 5">Belongs to the AlaDH/PNT family.</text>
</comment>
<feature type="binding site" evidence="8">
    <location>
        <position position="198"/>
    </location>
    <ligand>
        <name>NAD(+)</name>
        <dbReference type="ChEBI" id="CHEBI:57540"/>
    </ligand>
</feature>
<comment type="catalytic activity">
    <reaction evidence="5">
        <text>L-alanine + NAD(+) + H2O = pyruvate + NH4(+) + NADH + H(+)</text>
        <dbReference type="Rhea" id="RHEA:18405"/>
        <dbReference type="ChEBI" id="CHEBI:15361"/>
        <dbReference type="ChEBI" id="CHEBI:15377"/>
        <dbReference type="ChEBI" id="CHEBI:15378"/>
        <dbReference type="ChEBI" id="CHEBI:28938"/>
        <dbReference type="ChEBI" id="CHEBI:57540"/>
        <dbReference type="ChEBI" id="CHEBI:57945"/>
        <dbReference type="ChEBI" id="CHEBI:57972"/>
        <dbReference type="EC" id="1.4.1.1"/>
    </reaction>
</comment>
<evidence type="ECO:0000256" key="6">
    <source>
        <dbReference type="PIRSR" id="PIRSR000183-1"/>
    </source>
</evidence>
<evidence type="ECO:0000259" key="9">
    <source>
        <dbReference type="SMART" id="SM01002"/>
    </source>
</evidence>
<feature type="active site" description="Proton donor/acceptor" evidence="6">
    <location>
        <position position="96"/>
    </location>
</feature>
<feature type="binding site" evidence="8">
    <location>
        <begin position="298"/>
        <end position="301"/>
    </location>
    <ligand>
        <name>NAD(+)</name>
        <dbReference type="ChEBI" id="CHEBI:57540"/>
    </ligand>
</feature>
<name>A0A939ILQ7_9ALTE</name>
<dbReference type="SUPFAM" id="SSF51735">
    <property type="entry name" value="NAD(P)-binding Rossmann-fold domains"/>
    <property type="match status" value="1"/>
</dbReference>
<organism evidence="11 12">
    <name type="scientific">Bowmanella dokdonensis</name>
    <dbReference type="NCBI Taxonomy" id="751969"/>
    <lineage>
        <taxon>Bacteria</taxon>
        <taxon>Pseudomonadati</taxon>
        <taxon>Pseudomonadota</taxon>
        <taxon>Gammaproteobacteria</taxon>
        <taxon>Alteromonadales</taxon>
        <taxon>Alteromonadaceae</taxon>
        <taxon>Bowmanella</taxon>
    </lineage>
</organism>
<dbReference type="InterPro" id="IPR008143">
    <property type="entry name" value="Ala_DH/PNT_CS2"/>
</dbReference>
<protein>
    <recommendedName>
        <fullName evidence="2 5">Alanine dehydrogenase</fullName>
        <ecNumber evidence="2 5">1.4.1.1</ecNumber>
    </recommendedName>
</protein>
<feature type="active site" description="Proton donor/acceptor" evidence="6">
    <location>
        <position position="270"/>
    </location>
</feature>